<dbReference type="Proteomes" id="UP000008810">
    <property type="component" value="Chromosome 3"/>
</dbReference>
<reference evidence="3" key="3">
    <citation type="submission" date="2018-08" db="UniProtKB">
        <authorList>
            <consortium name="EnsemblPlants"/>
        </authorList>
    </citation>
    <scope>IDENTIFICATION</scope>
    <source>
        <strain evidence="3">cv. Bd21</strain>
    </source>
</reference>
<reference evidence="2" key="2">
    <citation type="submission" date="2017-06" db="EMBL/GenBank/DDBJ databases">
        <title>WGS assembly of Brachypodium distachyon.</title>
        <authorList>
            <consortium name="The International Brachypodium Initiative"/>
            <person name="Lucas S."/>
            <person name="Harmon-Smith M."/>
            <person name="Lail K."/>
            <person name="Tice H."/>
            <person name="Grimwood J."/>
            <person name="Bruce D."/>
            <person name="Barry K."/>
            <person name="Shu S."/>
            <person name="Lindquist E."/>
            <person name="Wang M."/>
            <person name="Pitluck S."/>
            <person name="Vogel J.P."/>
            <person name="Garvin D.F."/>
            <person name="Mockler T.C."/>
            <person name="Schmutz J."/>
            <person name="Rokhsar D."/>
            <person name="Bevan M.W."/>
        </authorList>
    </citation>
    <scope>NUCLEOTIDE SEQUENCE</scope>
    <source>
        <strain evidence="2">Bd21</strain>
    </source>
</reference>
<organism evidence="2">
    <name type="scientific">Brachypodium distachyon</name>
    <name type="common">Purple false brome</name>
    <name type="synonym">Trachynia distachya</name>
    <dbReference type="NCBI Taxonomy" id="15368"/>
    <lineage>
        <taxon>Eukaryota</taxon>
        <taxon>Viridiplantae</taxon>
        <taxon>Streptophyta</taxon>
        <taxon>Embryophyta</taxon>
        <taxon>Tracheophyta</taxon>
        <taxon>Spermatophyta</taxon>
        <taxon>Magnoliopsida</taxon>
        <taxon>Liliopsida</taxon>
        <taxon>Poales</taxon>
        <taxon>Poaceae</taxon>
        <taxon>BOP clade</taxon>
        <taxon>Pooideae</taxon>
        <taxon>Stipodae</taxon>
        <taxon>Brachypodieae</taxon>
        <taxon>Brachypodium</taxon>
    </lineage>
</organism>
<dbReference type="EnsemblPlants" id="KQJ94397">
    <property type="protein sequence ID" value="KQJ94397"/>
    <property type="gene ID" value="BRADI_3g10286v3"/>
</dbReference>
<dbReference type="InParanoid" id="A0A0Q3LPF3"/>
<evidence type="ECO:0000313" key="3">
    <source>
        <dbReference type="EnsemblPlants" id="KQJ94397"/>
    </source>
</evidence>
<evidence type="ECO:0000313" key="2">
    <source>
        <dbReference type="EMBL" id="KQJ94397.1"/>
    </source>
</evidence>
<dbReference type="Gramene" id="KQJ94397">
    <property type="protein sequence ID" value="KQJ94397"/>
    <property type="gene ID" value="BRADI_3g10286v3"/>
</dbReference>
<accession>A0A0Q3LPF3</accession>
<keyword evidence="4" id="KW-1185">Reference proteome</keyword>
<feature type="compositionally biased region" description="Low complexity" evidence="1">
    <location>
        <begin position="32"/>
        <end position="46"/>
    </location>
</feature>
<dbReference type="EMBL" id="CM000882">
    <property type="protein sequence ID" value="KQJ94397.1"/>
    <property type="molecule type" value="Genomic_DNA"/>
</dbReference>
<name>A0A0Q3LPF3_BRADI</name>
<evidence type="ECO:0000256" key="1">
    <source>
        <dbReference type="SAM" id="MobiDB-lite"/>
    </source>
</evidence>
<feature type="region of interest" description="Disordered" evidence="1">
    <location>
        <begin position="32"/>
        <end position="64"/>
    </location>
</feature>
<sequence>MPSPTRRVPGLRRAPLRLPLHALLVARLLSHGSRAPSRAAPALPARTPRRPPPLPRDPLAGSPLRPELHALGADCLPPLVGVHRTCPTALTSKIFCFPKPSAAAAS</sequence>
<dbReference type="AlphaFoldDB" id="A0A0Q3LPF3"/>
<reference evidence="2 3" key="1">
    <citation type="journal article" date="2010" name="Nature">
        <title>Genome sequencing and analysis of the model grass Brachypodium distachyon.</title>
        <authorList>
            <consortium name="International Brachypodium Initiative"/>
        </authorList>
    </citation>
    <scope>NUCLEOTIDE SEQUENCE [LARGE SCALE GENOMIC DNA]</scope>
    <source>
        <strain evidence="2 3">Bd21</strain>
    </source>
</reference>
<proteinExistence type="predicted"/>
<evidence type="ECO:0000313" key="4">
    <source>
        <dbReference type="Proteomes" id="UP000008810"/>
    </source>
</evidence>
<gene>
    <name evidence="2" type="ORF">BRADI_3g10286v3</name>
</gene>
<protein>
    <submittedName>
        <fullName evidence="2 3">Uncharacterized protein</fullName>
    </submittedName>
</protein>